<keyword evidence="2" id="KW-1185">Reference proteome</keyword>
<accession>A0A8J2LIU7</accession>
<dbReference type="Proteomes" id="UP000708208">
    <property type="component" value="Unassembled WGS sequence"/>
</dbReference>
<sequence length="85" mass="9421">MKTDSFYRIFHKLEITLTKINRVGHSDPSLGQQETIGGHGVSNGPLGSSLFLAAAEGERPPSWQMDLIMEKLRQKSNQLKPLGET</sequence>
<name>A0A8J2LIU7_9HEXA</name>
<feature type="non-terminal residue" evidence="1">
    <location>
        <position position="1"/>
    </location>
</feature>
<evidence type="ECO:0000313" key="2">
    <source>
        <dbReference type="Proteomes" id="UP000708208"/>
    </source>
</evidence>
<comment type="caution">
    <text evidence="1">The sequence shown here is derived from an EMBL/GenBank/DDBJ whole genome shotgun (WGS) entry which is preliminary data.</text>
</comment>
<protein>
    <submittedName>
        <fullName evidence="1">Uncharacterized protein</fullName>
    </submittedName>
</protein>
<organism evidence="1 2">
    <name type="scientific">Allacma fusca</name>
    <dbReference type="NCBI Taxonomy" id="39272"/>
    <lineage>
        <taxon>Eukaryota</taxon>
        <taxon>Metazoa</taxon>
        <taxon>Ecdysozoa</taxon>
        <taxon>Arthropoda</taxon>
        <taxon>Hexapoda</taxon>
        <taxon>Collembola</taxon>
        <taxon>Symphypleona</taxon>
        <taxon>Sminthuridae</taxon>
        <taxon>Allacma</taxon>
    </lineage>
</organism>
<reference evidence="1" key="1">
    <citation type="submission" date="2021-06" db="EMBL/GenBank/DDBJ databases">
        <authorList>
            <person name="Hodson N. C."/>
            <person name="Mongue J. A."/>
            <person name="Jaron S. K."/>
        </authorList>
    </citation>
    <scope>NUCLEOTIDE SEQUENCE</scope>
</reference>
<dbReference type="AlphaFoldDB" id="A0A8J2LIU7"/>
<evidence type="ECO:0000313" key="1">
    <source>
        <dbReference type="EMBL" id="CAG7823819.1"/>
    </source>
</evidence>
<dbReference type="EMBL" id="CAJVCH010530698">
    <property type="protein sequence ID" value="CAG7823819.1"/>
    <property type="molecule type" value="Genomic_DNA"/>
</dbReference>
<proteinExistence type="predicted"/>
<gene>
    <name evidence="1" type="ORF">AFUS01_LOCUS34011</name>
</gene>